<proteinExistence type="predicted"/>
<evidence type="ECO:0000313" key="2">
    <source>
        <dbReference type="EMBL" id="KNC35542.1"/>
    </source>
</evidence>
<accession>A0A0L0CTH3</accession>
<dbReference type="AlphaFoldDB" id="A0A0L0CTH3"/>
<organism evidence="2 3">
    <name type="scientific">Plasmodium falciparum RAJ116</name>
    <dbReference type="NCBI Taxonomy" id="580058"/>
    <lineage>
        <taxon>Eukaryota</taxon>
        <taxon>Sar</taxon>
        <taxon>Alveolata</taxon>
        <taxon>Apicomplexa</taxon>
        <taxon>Aconoidasida</taxon>
        <taxon>Haemosporida</taxon>
        <taxon>Plasmodiidae</taxon>
        <taxon>Plasmodium</taxon>
        <taxon>Plasmodium (Laverania)</taxon>
    </lineage>
</organism>
<reference evidence="3" key="1">
    <citation type="submission" date="2015-07" db="EMBL/GenBank/DDBJ databases">
        <title>Annotation of Plasmodium falciparum RAJ116.</title>
        <authorList>
            <consortium name="The Broad Institute Genome Sequencing Platform"/>
            <person name="Volkman S.K."/>
            <person name="Neafsey D.E."/>
            <person name="Dash A.P."/>
            <person name="Chitnis C.E."/>
            <person name="Hartl D.L."/>
            <person name="Young S.K."/>
            <person name="Zeng Q."/>
            <person name="Koehrsen M."/>
            <person name="Alvarado L."/>
            <person name="Berlin A."/>
            <person name="Borenstein D."/>
            <person name="Chapman S.B."/>
            <person name="Chen Z."/>
            <person name="Engels R."/>
            <person name="Freedman E."/>
            <person name="Gellesch M."/>
            <person name="Goldberg J."/>
            <person name="Griggs A."/>
            <person name="Gujja S."/>
            <person name="Heilman E.R."/>
            <person name="Heiman D.I."/>
            <person name="Howarth C."/>
            <person name="Jen D."/>
            <person name="Larson L."/>
            <person name="Mehta T."/>
            <person name="Neiman D."/>
            <person name="Park D."/>
            <person name="Pearson M."/>
            <person name="Roberts A."/>
            <person name="Saif S."/>
            <person name="Shea T."/>
            <person name="Shenoy N."/>
            <person name="Sisk P."/>
            <person name="Stolte C."/>
            <person name="Sykes S."/>
            <person name="Walk T."/>
            <person name="White J."/>
            <person name="Yandava C."/>
            <person name="Haas B."/>
            <person name="Henn M.R."/>
            <person name="Nusbaum C."/>
            <person name="Birren B."/>
        </authorList>
    </citation>
    <scope>NUCLEOTIDE SEQUENCE [LARGE SCALE GENOMIC DNA]</scope>
    <source>
        <strain evidence="3">RAJ116</strain>
    </source>
</reference>
<gene>
    <name evidence="2" type="ORF">PFLG_00543</name>
</gene>
<feature type="domain" description="MACPF" evidence="1">
    <location>
        <begin position="33"/>
        <end position="349"/>
    </location>
</feature>
<evidence type="ECO:0000313" key="3">
    <source>
        <dbReference type="Proteomes" id="UP000054566"/>
    </source>
</evidence>
<dbReference type="Pfam" id="PF01823">
    <property type="entry name" value="MACPF"/>
    <property type="match status" value="1"/>
</dbReference>
<protein>
    <submittedName>
        <fullName evidence="2">MAC/Perforin domain-containing protein</fullName>
    </submittedName>
</protein>
<dbReference type="PROSITE" id="PS51412">
    <property type="entry name" value="MACPF_2"/>
    <property type="match status" value="1"/>
</dbReference>
<reference evidence="3" key="2">
    <citation type="submission" date="2015-07" db="EMBL/GenBank/DDBJ databases">
        <title>The genome sequence of Plasmodium falciparum RAJ116.</title>
        <authorList>
            <consortium name="The Broad Institute Genome Sequencing Platform"/>
            <person name="Volkman S.K."/>
            <person name="Neafsey D.E."/>
            <person name="Dash A.P."/>
            <person name="Chitnis C.E."/>
            <person name="Hartl D.L."/>
            <person name="Young S.K."/>
            <person name="Kodira C.D."/>
            <person name="Zeng Q."/>
            <person name="Koehrsen M."/>
            <person name="Godfrey P."/>
            <person name="Alvarado L."/>
            <person name="Berlin A."/>
            <person name="Borenstein D."/>
            <person name="Chen Z."/>
            <person name="Engels R."/>
            <person name="Freedman E."/>
            <person name="Gellesch M."/>
            <person name="Goldberg J."/>
            <person name="Griggs A."/>
            <person name="Gujja S."/>
            <person name="Heiman D."/>
            <person name="Hepburn T."/>
            <person name="Howarth C."/>
            <person name="Jen D."/>
            <person name="Larson L."/>
            <person name="Lewis B."/>
            <person name="Mehta T."/>
            <person name="Park D."/>
            <person name="Pearson M."/>
            <person name="Roberts A."/>
            <person name="Saif S."/>
            <person name="Shea T."/>
            <person name="Shenoy N."/>
            <person name="Sisk P."/>
            <person name="Stolte C."/>
            <person name="Sykes S."/>
            <person name="Walk T."/>
            <person name="White J."/>
            <person name="Yandava C."/>
            <person name="Wirth D.F."/>
            <person name="Nusbaum C."/>
            <person name="Birren B."/>
        </authorList>
    </citation>
    <scope>NUCLEOTIDE SEQUENCE [LARGE SCALE GENOMIC DNA]</scope>
    <source>
        <strain evidence="3">RAJ116</strain>
    </source>
</reference>
<dbReference type="EMBL" id="GG663860">
    <property type="protein sequence ID" value="KNC35542.1"/>
    <property type="molecule type" value="Genomic_DNA"/>
</dbReference>
<sequence length="601" mass="70459">MKIKKSCIFFGYAFALFCTVCCFSKKDIFNPKLYTSDVEYKEREYFLKYLGMSYDIIKGNPWGDPIYVIDLGYRRNVLKKRKLNSDNNIKDDIVKFKVGEASKIKCIDTIKENVIDNLCDINKEYERSYSVSSINDDIHPFNDSNYYKMLVKRINRGDSIIIEKNLQYYKMNNMNKYSENCLKTITPWISFFNMYGTHVISGVYYGGKIIHNLYFENNNLKKKEYKIRMYKSRLNPFSTINSNLYFGSSLSKEKIIYIRERNLIMDGGKKKYRNYYNFYELKDDVRKRNYYNSWKDTIEWEQAKPVKLNLVPLSEFINSEEGKSAYYMALEFYSNLSYSNYNPYLYVLNKSEKDIYIMDIKRNWAQYIDKNINFNVTPKCKNGDKILSGFILTNKKKSYEDNHIIHMCPSNTVCSSGINIESDKNFEFSWILCSKENRSEIHQILTKNTFQGNGKASCPYNMKIGFGFSLTFQKSINTNIKIEPCESNKKECKRTNLASSSQTYFWINCLPTNKNLLLQTLESKTYSEKKYLNDHFVFSLKCSEGKYIIAGFAIDYIPSGVNDYLVCPVGSNKCDLKIHVVEKNIGEVHIPIMYIVCSSIS</sequence>
<name>A0A0L0CTH3_PLAFA</name>
<dbReference type="OrthoDB" id="369671at2759"/>
<evidence type="ECO:0000259" key="1">
    <source>
        <dbReference type="PROSITE" id="PS51412"/>
    </source>
</evidence>
<dbReference type="Proteomes" id="UP000054566">
    <property type="component" value="Unassembled WGS sequence"/>
</dbReference>
<dbReference type="InterPro" id="IPR020864">
    <property type="entry name" value="MACPF"/>
</dbReference>